<comment type="catalytic activity">
    <reaction evidence="1 10">
        <text>Hydrolysis of terminal, non-reducing beta-D-glucosyl residues with release of beta-D-glucose.</text>
        <dbReference type="EC" id="3.2.1.21"/>
    </reaction>
</comment>
<accession>A0ABT7UQ19</accession>
<dbReference type="EMBL" id="JAUDCL010000009">
    <property type="protein sequence ID" value="MDM8200974.1"/>
    <property type="molecule type" value="Genomic_DNA"/>
</dbReference>
<evidence type="ECO:0000256" key="9">
    <source>
        <dbReference type="PROSITE-ProRule" id="PRU10055"/>
    </source>
</evidence>
<dbReference type="GO" id="GO:0008422">
    <property type="term" value="F:beta-glucosidase activity"/>
    <property type="evidence" value="ECO:0007669"/>
    <property type="project" value="UniProtKB-EC"/>
</dbReference>
<dbReference type="InterPro" id="IPR017853">
    <property type="entry name" value="GH"/>
</dbReference>
<keyword evidence="12" id="KW-1185">Reference proteome</keyword>
<dbReference type="PRINTS" id="PR00131">
    <property type="entry name" value="GLHYDRLASE1"/>
</dbReference>
<dbReference type="RefSeq" id="WP_289599622.1">
    <property type="nucleotide sequence ID" value="NZ_JAUDCL010000009.1"/>
</dbReference>
<evidence type="ECO:0000256" key="10">
    <source>
        <dbReference type="RuleBase" id="RU361175"/>
    </source>
</evidence>
<reference evidence="11 12" key="3">
    <citation type="submission" date="2023-06" db="EMBL/GenBank/DDBJ databases">
        <authorList>
            <person name="Zeman M."/>
            <person name="Kubasova T."/>
            <person name="Jahodarova E."/>
            <person name="Nykrynova M."/>
            <person name="Rychlik I."/>
        </authorList>
    </citation>
    <scope>NUCLEOTIDE SEQUENCE [LARGE SCALE GENOMIC DNA]</scope>
    <source>
        <strain evidence="11 12">ET340</strain>
    </source>
</reference>
<feature type="active site" description="Nucleophile" evidence="9">
    <location>
        <position position="348"/>
    </location>
</feature>
<dbReference type="SUPFAM" id="SSF51445">
    <property type="entry name" value="(Trans)glycosidases"/>
    <property type="match status" value="1"/>
</dbReference>
<evidence type="ECO:0000256" key="4">
    <source>
        <dbReference type="ARBA" id="ARBA00022801"/>
    </source>
</evidence>
<dbReference type="Proteomes" id="UP001529380">
    <property type="component" value="Unassembled WGS sequence"/>
</dbReference>
<evidence type="ECO:0000256" key="5">
    <source>
        <dbReference type="ARBA" id="ARBA00023001"/>
    </source>
</evidence>
<keyword evidence="8" id="KW-0624">Polysaccharide degradation</keyword>
<evidence type="ECO:0000256" key="2">
    <source>
        <dbReference type="ARBA" id="ARBA00010838"/>
    </source>
</evidence>
<evidence type="ECO:0000256" key="3">
    <source>
        <dbReference type="ARBA" id="ARBA00012744"/>
    </source>
</evidence>
<dbReference type="PROSITE" id="PS00572">
    <property type="entry name" value="GLYCOSYL_HYDROL_F1_1"/>
    <property type="match status" value="1"/>
</dbReference>
<evidence type="ECO:0000256" key="7">
    <source>
        <dbReference type="ARBA" id="ARBA00023295"/>
    </source>
</evidence>
<reference evidence="12" key="2">
    <citation type="submission" date="2023-06" db="EMBL/GenBank/DDBJ databases">
        <title>Identification and characterization of horizontal gene transfer across gut microbiota members of farm animals based on homology search.</title>
        <authorList>
            <person name="Zeman M."/>
            <person name="Kubasova T."/>
            <person name="Jahodarova E."/>
            <person name="Nykrynova M."/>
            <person name="Rychlik I."/>
        </authorList>
    </citation>
    <scope>NUCLEOTIDE SEQUENCE [LARGE SCALE GENOMIC DNA]</scope>
    <source>
        <strain evidence="12">ET340</strain>
    </source>
</reference>
<dbReference type="InterPro" id="IPR018120">
    <property type="entry name" value="Glyco_hydro_1_AS"/>
</dbReference>
<comment type="caution">
    <text evidence="11">The sequence shown here is derived from an EMBL/GenBank/DDBJ whole genome shotgun (WGS) entry which is preliminary data.</text>
</comment>
<dbReference type="Pfam" id="PF00232">
    <property type="entry name" value="Glyco_hydro_1"/>
    <property type="match status" value="1"/>
</dbReference>
<gene>
    <name evidence="11" type="ORF">QUW08_06665</name>
</gene>
<evidence type="ECO:0000256" key="8">
    <source>
        <dbReference type="ARBA" id="ARBA00023326"/>
    </source>
</evidence>
<keyword evidence="4 10" id="KW-0378">Hydrolase</keyword>
<evidence type="ECO:0000313" key="11">
    <source>
        <dbReference type="EMBL" id="MDM8200974.1"/>
    </source>
</evidence>
<evidence type="ECO:0000313" key="12">
    <source>
        <dbReference type="Proteomes" id="UP001529380"/>
    </source>
</evidence>
<evidence type="ECO:0000256" key="6">
    <source>
        <dbReference type="ARBA" id="ARBA00023277"/>
    </source>
</evidence>
<proteinExistence type="inferred from homology"/>
<dbReference type="NCBIfam" id="TIGR03356">
    <property type="entry name" value="BGL"/>
    <property type="match status" value="1"/>
</dbReference>
<name>A0ABT7UQ19_9FIRM</name>
<dbReference type="InterPro" id="IPR017736">
    <property type="entry name" value="Glyco_hydro_1_beta-glucosidase"/>
</dbReference>
<keyword evidence="6" id="KW-0119">Carbohydrate metabolism</keyword>
<evidence type="ECO:0000256" key="1">
    <source>
        <dbReference type="ARBA" id="ARBA00000448"/>
    </source>
</evidence>
<organism evidence="11 12">
    <name type="scientific">Allofournierella massiliensis</name>
    <dbReference type="NCBI Taxonomy" id="1650663"/>
    <lineage>
        <taxon>Bacteria</taxon>
        <taxon>Bacillati</taxon>
        <taxon>Bacillota</taxon>
        <taxon>Clostridia</taxon>
        <taxon>Eubacteriales</taxon>
        <taxon>Oscillospiraceae</taxon>
        <taxon>Allofournierella</taxon>
    </lineage>
</organism>
<dbReference type="Gene3D" id="3.20.20.80">
    <property type="entry name" value="Glycosidases"/>
    <property type="match status" value="1"/>
</dbReference>
<protein>
    <recommendedName>
        <fullName evidence="3 10">Beta-glucosidase</fullName>
        <ecNumber evidence="3 10">3.2.1.21</ecNumber>
    </recommendedName>
</protein>
<comment type="similarity">
    <text evidence="2 10">Belongs to the glycosyl hydrolase 1 family.</text>
</comment>
<sequence>MPFPKDFLWGAATAAYQVEGAWDQDGRTPCIWDVLHPGHVRFDDNGFEACDHYHRFREDVQLMKQMGLKTYRFSISWSRVLPQGVGPVNEKGLEFYRSLVDALVEAGIEPMVTLFHWDLPHCLYEQGGWLNPNIPDWFAEYARVVVDALSDKVRWWMTINEPQCFVGISYVKGEHAPFLDQPSSLLPATRNVLLAHGKAVDVIRSRAKLAPKVGFASTGAVFAPGSREPEQIEAARAVTFSNERQAFSIPWWCDPIYLGRCEPGAAAQMGVTDLFTPEEWEQVSRPLDFIGFNFYQTEGLPVEGSHYPSNAWTGSPITNMDWPITPEGIYWAVRFLHERYGLPVLITENGMANPDFVMLDGQVHDPQRIDYVHRYLLALRTACEEGVPVLGYTYWSLMDNYEWAWGYSRRFGLIHVDYRTQQRTLKDSAYWYRDVIASNGENL</sequence>
<dbReference type="PROSITE" id="PS00653">
    <property type="entry name" value="GLYCOSYL_HYDROL_F1_2"/>
    <property type="match status" value="1"/>
</dbReference>
<dbReference type="PANTHER" id="PTHR10353">
    <property type="entry name" value="GLYCOSYL HYDROLASE"/>
    <property type="match status" value="1"/>
</dbReference>
<keyword evidence="7 10" id="KW-0326">Glycosidase</keyword>
<reference evidence="11 12" key="1">
    <citation type="submission" date="2023-06" db="EMBL/GenBank/DDBJ databases">
        <title>Identification and characterization of horizontal gene transfer across gut microbiota members of farm animals based on homology search.</title>
        <authorList>
            <person name="Schwarzerova J."/>
            <person name="Nykrynova M."/>
            <person name="Jureckova K."/>
            <person name="Cejkova D."/>
            <person name="Rychlik I."/>
        </authorList>
    </citation>
    <scope>NUCLEOTIDE SEQUENCE [LARGE SCALE GENOMIC DNA]</scope>
    <source>
        <strain evidence="11 12">ET340</strain>
    </source>
</reference>
<dbReference type="EC" id="3.2.1.21" evidence="3 10"/>
<keyword evidence="5" id="KW-0136">Cellulose degradation</keyword>
<dbReference type="PANTHER" id="PTHR10353:SF36">
    <property type="entry name" value="LP05116P"/>
    <property type="match status" value="1"/>
</dbReference>
<dbReference type="InterPro" id="IPR001360">
    <property type="entry name" value="Glyco_hydro_1"/>
</dbReference>
<dbReference type="InterPro" id="IPR033132">
    <property type="entry name" value="GH_1_N_CS"/>
</dbReference>